<accession>A0A3N0IXL7</accession>
<dbReference type="OrthoDB" id="3172935at2"/>
<sequence length="345" mass="36643">MDRDYRDALDELQFSPEAKRRLARAVAAAGGSARGRRRSYALVAAAAATLALVAGCTAYATGFVEVGEFVDDLFAGAPAQTEVIDKIGRPVGARSTSNGVTITADAIIGDQAHCAVVFSIARDDGKAFENIDVFLNEPYRLAFDGAHPFRAGNSKYAPEYYFYDADPSDNAIQCVVKKQLGMQSGSLIGKTMHADLHDLLADKLEFNGTPNPTHTVAEGTWEMSFVIDYEDTSVSLPAGQTTSVDGSTVSIQAVTISPISVVVEYTVDATFVQEDEKTGELKGTPSPTVPTKVNLRDGTIIEVPSGGAVNDHGATLVQADLMFDRVIDLDSVVSVTVGDVEIPMP</sequence>
<evidence type="ECO:0000313" key="3">
    <source>
        <dbReference type="EMBL" id="RNM41446.1"/>
    </source>
</evidence>
<comment type="caution">
    <text evidence="3">The sequence shown here is derived from an EMBL/GenBank/DDBJ whole genome shotgun (WGS) entry which is preliminary data.</text>
</comment>
<keyword evidence="4" id="KW-1185">Reference proteome</keyword>
<evidence type="ECO:0000313" key="4">
    <source>
        <dbReference type="Proteomes" id="UP000253817"/>
    </source>
</evidence>
<reference evidence="5" key="2">
    <citation type="submission" date="2018-05" db="EMBL/GenBank/DDBJ databases">
        <title>Genome Sequencing of selected type strains of the family Eggerthellaceae.</title>
        <authorList>
            <person name="Danylec N."/>
            <person name="Stoll D.A."/>
            <person name="Doetsch A."/>
            <person name="Huch M."/>
        </authorList>
    </citation>
    <scope>NUCLEOTIDE SEQUENCE [LARGE SCALE GENOMIC DNA]</scope>
    <source>
        <strain evidence="5">DSM 16107</strain>
    </source>
</reference>
<organism evidence="3 5">
    <name type="scientific">Eggerthella sinensis</name>
    <dbReference type="NCBI Taxonomy" id="242230"/>
    <lineage>
        <taxon>Bacteria</taxon>
        <taxon>Bacillati</taxon>
        <taxon>Actinomycetota</taxon>
        <taxon>Coriobacteriia</taxon>
        <taxon>Eggerthellales</taxon>
        <taxon>Eggerthellaceae</taxon>
        <taxon>Eggerthella</taxon>
    </lineage>
</organism>
<proteinExistence type="predicted"/>
<keyword evidence="1" id="KW-1133">Transmembrane helix</keyword>
<dbReference type="Proteomes" id="UP000270112">
    <property type="component" value="Unassembled WGS sequence"/>
</dbReference>
<evidence type="ECO:0000313" key="5">
    <source>
        <dbReference type="Proteomes" id="UP000270112"/>
    </source>
</evidence>
<dbReference type="RefSeq" id="WP_114546272.1">
    <property type="nucleotide sequence ID" value="NZ_PPTT01000012.1"/>
</dbReference>
<evidence type="ECO:0000256" key="1">
    <source>
        <dbReference type="SAM" id="Phobius"/>
    </source>
</evidence>
<name>A0A3N0IXL7_9ACTN</name>
<dbReference type="EMBL" id="PPTT01000012">
    <property type="protein sequence ID" value="RDB68963.1"/>
    <property type="molecule type" value="Genomic_DNA"/>
</dbReference>
<gene>
    <name evidence="2" type="ORF">C1876_08400</name>
    <name evidence="3" type="ORF">DMP09_09565</name>
</gene>
<dbReference type="Proteomes" id="UP000253817">
    <property type="component" value="Unassembled WGS sequence"/>
</dbReference>
<reference evidence="3" key="3">
    <citation type="journal article" date="2019" name="Microbiol. Resour. Announc.">
        <title>Draft Genome Sequences of Type Strains of Gordonibacter faecihominis, Paraeggerthella hongkongensis, Parvibacter caecicola,Slackia equolifaciens, Slackia faecicanis, and Slackia isoflavoniconvertens.</title>
        <authorList>
            <person name="Danylec N."/>
            <person name="Stoll D.A."/>
            <person name="Dotsch A."/>
            <person name="Huch M."/>
        </authorList>
    </citation>
    <scope>NUCLEOTIDE SEQUENCE</scope>
    <source>
        <strain evidence="3">DSM 16107</strain>
    </source>
</reference>
<dbReference type="AlphaFoldDB" id="A0A3N0IXL7"/>
<keyword evidence="1" id="KW-0472">Membrane</keyword>
<dbReference type="EMBL" id="QICC01000036">
    <property type="protein sequence ID" value="RNM41446.1"/>
    <property type="molecule type" value="Genomic_DNA"/>
</dbReference>
<feature type="transmembrane region" description="Helical" evidence="1">
    <location>
        <begin position="40"/>
        <end position="60"/>
    </location>
</feature>
<keyword evidence="1" id="KW-0812">Transmembrane</keyword>
<reference evidence="2 4" key="1">
    <citation type="journal article" date="2018" name="Elife">
        <title>Discovery and characterization of a prevalent human gut bacterial enzyme sufficient for the inactivation of a family of plant toxins.</title>
        <authorList>
            <person name="Koppel N."/>
            <person name="Bisanz J.E."/>
            <person name="Pandelia M.E."/>
            <person name="Turnbaugh P.J."/>
            <person name="Balskus E.P."/>
        </authorList>
    </citation>
    <scope>NUCLEOTIDE SEQUENCE [LARGE SCALE GENOMIC DNA]</scope>
    <source>
        <strain evidence="2 4">DSM 16107</strain>
    </source>
</reference>
<evidence type="ECO:0000313" key="2">
    <source>
        <dbReference type="EMBL" id="RDB68963.1"/>
    </source>
</evidence>
<protein>
    <submittedName>
        <fullName evidence="3">DUF4179 domain-containing protein</fullName>
    </submittedName>
</protein>